<dbReference type="InterPro" id="IPR000086">
    <property type="entry name" value="NUDIX_hydrolase_dom"/>
</dbReference>
<keyword evidence="3" id="KW-0378">Hydrolase</keyword>
<evidence type="ECO:0000313" key="3">
    <source>
        <dbReference type="EMBL" id="MBU3865552.1"/>
    </source>
</evidence>
<keyword evidence="4" id="KW-1185">Reference proteome</keyword>
<evidence type="ECO:0000256" key="1">
    <source>
        <dbReference type="ARBA" id="ARBA00005582"/>
    </source>
</evidence>
<comment type="similarity">
    <text evidence="1">Belongs to the Nudix hydrolase family.</text>
</comment>
<evidence type="ECO:0000313" key="4">
    <source>
        <dbReference type="Proteomes" id="UP000720508"/>
    </source>
</evidence>
<dbReference type="PROSITE" id="PS51462">
    <property type="entry name" value="NUDIX"/>
    <property type="match status" value="1"/>
</dbReference>
<organism evidence="3 4">
    <name type="scientific">Streptomyces niphimycinicus</name>
    <dbReference type="NCBI Taxonomy" id="2842201"/>
    <lineage>
        <taxon>Bacteria</taxon>
        <taxon>Bacillati</taxon>
        <taxon>Actinomycetota</taxon>
        <taxon>Actinomycetes</taxon>
        <taxon>Kitasatosporales</taxon>
        <taxon>Streptomycetaceae</taxon>
        <taxon>Streptomyces</taxon>
    </lineage>
</organism>
<name>A0ABS6CF44_9ACTN</name>
<dbReference type="PANTHER" id="PTHR43736:SF1">
    <property type="entry name" value="DIHYDRONEOPTERIN TRIPHOSPHATE DIPHOSPHATASE"/>
    <property type="match status" value="1"/>
</dbReference>
<dbReference type="CDD" id="cd18873">
    <property type="entry name" value="NUDIX_NadM_like"/>
    <property type="match status" value="1"/>
</dbReference>
<dbReference type="EMBL" id="JAHLEM010000162">
    <property type="protein sequence ID" value="MBU3865552.1"/>
    <property type="molecule type" value="Genomic_DNA"/>
</dbReference>
<evidence type="ECO:0000259" key="2">
    <source>
        <dbReference type="PROSITE" id="PS51462"/>
    </source>
</evidence>
<proteinExistence type="inferred from homology"/>
<dbReference type="Pfam" id="PF00293">
    <property type="entry name" value="NUDIX"/>
    <property type="match status" value="1"/>
</dbReference>
<dbReference type="RefSeq" id="WP_216342618.1">
    <property type="nucleotide sequence ID" value="NZ_JAHLEM010000162.1"/>
</dbReference>
<gene>
    <name evidence="3" type="ORF">KN815_16140</name>
</gene>
<protein>
    <submittedName>
        <fullName evidence="3">NUDIX hydrolase</fullName>
    </submittedName>
</protein>
<feature type="domain" description="Nudix hydrolase" evidence="2">
    <location>
        <begin position="10"/>
        <end position="147"/>
    </location>
</feature>
<reference evidence="3 4" key="1">
    <citation type="submission" date="2021-06" db="EMBL/GenBank/DDBJ databases">
        <authorList>
            <person name="Pan X."/>
        </authorList>
    </citation>
    <scope>NUCLEOTIDE SEQUENCE [LARGE SCALE GENOMIC DNA]</scope>
    <source>
        <strain evidence="3 4">4503</strain>
    </source>
</reference>
<dbReference type="PANTHER" id="PTHR43736">
    <property type="entry name" value="ADP-RIBOSE PYROPHOSPHATASE"/>
    <property type="match status" value="1"/>
</dbReference>
<dbReference type="GO" id="GO:0016787">
    <property type="term" value="F:hydrolase activity"/>
    <property type="evidence" value="ECO:0007669"/>
    <property type="project" value="UniProtKB-KW"/>
</dbReference>
<comment type="caution">
    <text evidence="3">The sequence shown here is derived from an EMBL/GenBank/DDBJ whole genome shotgun (WGS) entry which is preliminary data.</text>
</comment>
<sequence length="150" mass="16452">MTENTENTEKVQLTVDVVCIRGGNEVLLIERGWPPYKGRLALPGGYVDPDDENRRAAAVRELREETGVRVAAEDLIRVGTFDAPGRDPRGRYITRAYLVTVPSGTTAKADTDAAAVQWVPMAAVLADRAENLAFDHHAIVTAAWRKSITH</sequence>
<dbReference type="Proteomes" id="UP000720508">
    <property type="component" value="Unassembled WGS sequence"/>
</dbReference>
<accession>A0ABS6CF44</accession>